<evidence type="ECO:0000256" key="2">
    <source>
        <dbReference type="SAM" id="SignalP"/>
    </source>
</evidence>
<evidence type="ECO:0000313" key="3">
    <source>
        <dbReference type="EMBL" id="CAI2377155.1"/>
    </source>
</evidence>
<feature type="chain" id="PRO_5042184102" evidence="2">
    <location>
        <begin position="21"/>
        <end position="258"/>
    </location>
</feature>
<keyword evidence="1" id="KW-1133">Transmembrane helix</keyword>
<evidence type="ECO:0000313" key="4">
    <source>
        <dbReference type="Proteomes" id="UP001295684"/>
    </source>
</evidence>
<sequence length="258" mass="28562">MRNKMMLLVALMTLVCVVVSKKCDFQCLAACEMIGGSYECFKSCHCGVRKSPTFKDILKQNACYASCNAECLQEFDPMKADECFSGCSCKCNQVCLESCEDIDNQFACRLSCGCTPTEEDIIHREDSPEEKSKDTPVVKEVTESHTVTNAEPKISVKPVCTSDCINNCLSSAVGKDDTVLCFTNCGCMPAFNNIELSMASPALADSSSSSTLLYLMFILFLVGIVVTATYLLWDRDTKKRSKRYDEESSTTMLYQTLE</sequence>
<organism evidence="3 4">
    <name type="scientific">Euplotes crassus</name>
    <dbReference type="NCBI Taxonomy" id="5936"/>
    <lineage>
        <taxon>Eukaryota</taxon>
        <taxon>Sar</taxon>
        <taxon>Alveolata</taxon>
        <taxon>Ciliophora</taxon>
        <taxon>Intramacronucleata</taxon>
        <taxon>Spirotrichea</taxon>
        <taxon>Hypotrichia</taxon>
        <taxon>Euplotida</taxon>
        <taxon>Euplotidae</taxon>
        <taxon>Moneuplotes</taxon>
    </lineage>
</organism>
<dbReference type="Proteomes" id="UP001295684">
    <property type="component" value="Unassembled WGS sequence"/>
</dbReference>
<evidence type="ECO:0000256" key="1">
    <source>
        <dbReference type="SAM" id="Phobius"/>
    </source>
</evidence>
<keyword evidence="4" id="KW-1185">Reference proteome</keyword>
<feature type="transmembrane region" description="Helical" evidence="1">
    <location>
        <begin position="212"/>
        <end position="233"/>
    </location>
</feature>
<comment type="caution">
    <text evidence="3">The sequence shown here is derived from an EMBL/GenBank/DDBJ whole genome shotgun (WGS) entry which is preliminary data.</text>
</comment>
<dbReference type="AlphaFoldDB" id="A0AAD1XRX0"/>
<accession>A0AAD1XRX0</accession>
<dbReference type="EMBL" id="CAMPGE010018769">
    <property type="protein sequence ID" value="CAI2377155.1"/>
    <property type="molecule type" value="Genomic_DNA"/>
</dbReference>
<keyword evidence="1" id="KW-0812">Transmembrane</keyword>
<proteinExistence type="predicted"/>
<name>A0AAD1XRX0_EUPCR</name>
<reference evidence="3" key="1">
    <citation type="submission" date="2023-07" db="EMBL/GenBank/DDBJ databases">
        <authorList>
            <consortium name="AG Swart"/>
            <person name="Singh M."/>
            <person name="Singh A."/>
            <person name="Seah K."/>
            <person name="Emmerich C."/>
        </authorList>
    </citation>
    <scope>NUCLEOTIDE SEQUENCE</scope>
    <source>
        <strain evidence="3">DP1</strain>
    </source>
</reference>
<gene>
    <name evidence="3" type="ORF">ECRASSUSDP1_LOCUS18538</name>
</gene>
<feature type="signal peptide" evidence="2">
    <location>
        <begin position="1"/>
        <end position="20"/>
    </location>
</feature>
<protein>
    <submittedName>
        <fullName evidence="3">Uncharacterized protein</fullName>
    </submittedName>
</protein>
<keyword evidence="1" id="KW-0472">Membrane</keyword>
<keyword evidence="2" id="KW-0732">Signal</keyword>